<name>A0ACB0ILY2_TRIPR</name>
<proteinExistence type="predicted"/>
<evidence type="ECO:0000313" key="1">
    <source>
        <dbReference type="EMBL" id="CAJ2633438.1"/>
    </source>
</evidence>
<organism evidence="1 2">
    <name type="scientific">Trifolium pratense</name>
    <name type="common">Red clover</name>
    <dbReference type="NCBI Taxonomy" id="57577"/>
    <lineage>
        <taxon>Eukaryota</taxon>
        <taxon>Viridiplantae</taxon>
        <taxon>Streptophyta</taxon>
        <taxon>Embryophyta</taxon>
        <taxon>Tracheophyta</taxon>
        <taxon>Spermatophyta</taxon>
        <taxon>Magnoliopsida</taxon>
        <taxon>eudicotyledons</taxon>
        <taxon>Gunneridae</taxon>
        <taxon>Pentapetalae</taxon>
        <taxon>rosids</taxon>
        <taxon>fabids</taxon>
        <taxon>Fabales</taxon>
        <taxon>Fabaceae</taxon>
        <taxon>Papilionoideae</taxon>
        <taxon>50 kb inversion clade</taxon>
        <taxon>NPAAA clade</taxon>
        <taxon>Hologalegina</taxon>
        <taxon>IRL clade</taxon>
        <taxon>Trifolieae</taxon>
        <taxon>Trifolium</taxon>
    </lineage>
</organism>
<sequence length="794" mass="89313">MIGYVGNLAKLGFPLGDELATDLILQSLLESFNQFVLNFTMLDMEKTLPQLLNMLRQAEQNMRSKGKSNQVLMIGNGNHKGNKGKGGKGKGKEVVKPKPNPKALKPTGGIAKEGKCFHYNKTGHWKRNCPKYLEDKKNGIESSNSASIFVIEINLSTSSIWPKPVSTTASTQQEWKPKGKNVKTSDGTQLEKKITALVAHTSLRASSREDWYFDSGCSRHMTGIGKFLVDLKSYSTSFVTCGNGTKGEIVGIGELNSNSLPKLSNVLLVKGLTANLISISQLCDQGMKVNFTKSECLVTNDEGEILMRGVRSKDNCYLWVPQEEANVSTCLITKEDEIKLWHQKLGHLNLRSMKKAIPEEAIKGLPNLKIEEGNICGECQIGKQTKKPHPKLQHLTTTRVLELLHMDLMEPMQTESLGGKRYAYVVVNDFSRYTWINFIGKKSETFDVFKDLCILLQREKNNVVLRIRSDHGKEFENSRFSDFCASEGIIREFSSLITPQQNGVVERKNRIIQESARVMLHAKKLSHGFLAEAMNTACHIHNRVTLRSGTTSTLYELWKGRKPTVKYFHVFGSKCYILSDREPRTKMVPKRDEGIFFGYSTNSRAYRVYNYRTKTMMESINVVIDDISSEVVNDDTEDATASIPGSIDSETIEEFKNDTEITTPEPIFATSKKGSSIRTQKNHPTDLIIGNPNHGITTRRTLDLVPNACFVSKFERKNVMEALTDEFWINAMQEELNQFKKNEVWDLVPRPENTNVIGTKIFISNLSQDLLQLYIQARASGQNEPCSASFIEVG</sequence>
<accession>A0ACB0ILY2</accession>
<dbReference type="Proteomes" id="UP001177021">
    <property type="component" value="Unassembled WGS sequence"/>
</dbReference>
<evidence type="ECO:0000313" key="2">
    <source>
        <dbReference type="Proteomes" id="UP001177021"/>
    </source>
</evidence>
<keyword evidence="2" id="KW-1185">Reference proteome</keyword>
<dbReference type="EMBL" id="CASHSV030000001">
    <property type="protein sequence ID" value="CAJ2633438.1"/>
    <property type="molecule type" value="Genomic_DNA"/>
</dbReference>
<comment type="caution">
    <text evidence="1">The sequence shown here is derived from an EMBL/GenBank/DDBJ whole genome shotgun (WGS) entry which is preliminary data.</text>
</comment>
<protein>
    <submittedName>
        <fullName evidence="1">Uncharacterized protein</fullName>
    </submittedName>
</protein>
<gene>
    <name evidence="1" type="ORF">MILVUS5_LOCUS4550</name>
</gene>
<reference evidence="1" key="1">
    <citation type="submission" date="2023-10" db="EMBL/GenBank/DDBJ databases">
        <authorList>
            <person name="Rodriguez Cubillos JULIANA M."/>
            <person name="De Vega J."/>
        </authorList>
    </citation>
    <scope>NUCLEOTIDE SEQUENCE</scope>
</reference>